<dbReference type="Pfam" id="PF02602">
    <property type="entry name" value="HEM4"/>
    <property type="match status" value="1"/>
</dbReference>
<evidence type="ECO:0000259" key="1">
    <source>
        <dbReference type="Pfam" id="PF02602"/>
    </source>
</evidence>
<evidence type="ECO:0000313" key="3">
    <source>
        <dbReference type="Proteomes" id="UP001341840"/>
    </source>
</evidence>
<keyword evidence="3" id="KW-1185">Reference proteome</keyword>
<dbReference type="Gene3D" id="3.40.50.10090">
    <property type="match status" value="1"/>
</dbReference>
<reference evidence="2 3" key="1">
    <citation type="journal article" date="2023" name="Plants (Basel)">
        <title>Bridging the Gap: Combining Genomics and Transcriptomics Approaches to Understand Stylosanthes scabra, an Orphan Legume from the Brazilian Caatinga.</title>
        <authorList>
            <person name="Ferreira-Neto J.R.C."/>
            <person name="da Silva M.D."/>
            <person name="Binneck E."/>
            <person name="de Melo N.F."/>
            <person name="da Silva R.H."/>
            <person name="de Melo A.L.T.M."/>
            <person name="Pandolfi V."/>
            <person name="Bustamante F.O."/>
            <person name="Brasileiro-Vidal A.C."/>
            <person name="Benko-Iseppon A.M."/>
        </authorList>
    </citation>
    <scope>NUCLEOTIDE SEQUENCE [LARGE SCALE GENOMIC DNA]</scope>
    <source>
        <tissue evidence="2">Leaves</tissue>
    </source>
</reference>
<comment type="caution">
    <text evidence="2">The sequence shown here is derived from an EMBL/GenBank/DDBJ whole genome shotgun (WGS) entry which is preliminary data.</text>
</comment>
<proteinExistence type="predicted"/>
<accession>A0ABU6TS81</accession>
<feature type="domain" description="Tetrapyrrole biosynthesis uroporphyrinogen III synthase" evidence="1">
    <location>
        <begin position="27"/>
        <end position="270"/>
    </location>
</feature>
<evidence type="ECO:0000313" key="2">
    <source>
        <dbReference type="EMBL" id="MED6151031.1"/>
    </source>
</evidence>
<sequence length="294" mass="31504">MPTITLTCTSQNATVAFTTPPNYAPRLSNLLTLNAYTPLWCPTLTIQPTPSSLAPYLSSHSLQPFSAIAFTSRTAIQAFHTAAAALRIPPLSHSGHPFIVAALGKDSELLHAEFLSRICSNSERIRVLVPRTATPSGLAEALGPGGGRRVLCPVPLVVGLEEPPVVPAFLQELRAFGWAPTRVEAYETRWGGPQCAEAIVKGSEDGRIDAVVFTSSAEVEGLLKSLSEFGLSFEEVKRRCPRLLVAAHGPVTAAGAERLGVKVDVVSSKFGSFDGVVDVLNVTFQRFREGRIEM</sequence>
<dbReference type="Proteomes" id="UP001341840">
    <property type="component" value="Unassembled WGS sequence"/>
</dbReference>
<dbReference type="CDD" id="cd06578">
    <property type="entry name" value="HemD"/>
    <property type="match status" value="1"/>
</dbReference>
<organism evidence="2 3">
    <name type="scientific">Stylosanthes scabra</name>
    <dbReference type="NCBI Taxonomy" id="79078"/>
    <lineage>
        <taxon>Eukaryota</taxon>
        <taxon>Viridiplantae</taxon>
        <taxon>Streptophyta</taxon>
        <taxon>Embryophyta</taxon>
        <taxon>Tracheophyta</taxon>
        <taxon>Spermatophyta</taxon>
        <taxon>Magnoliopsida</taxon>
        <taxon>eudicotyledons</taxon>
        <taxon>Gunneridae</taxon>
        <taxon>Pentapetalae</taxon>
        <taxon>rosids</taxon>
        <taxon>fabids</taxon>
        <taxon>Fabales</taxon>
        <taxon>Fabaceae</taxon>
        <taxon>Papilionoideae</taxon>
        <taxon>50 kb inversion clade</taxon>
        <taxon>dalbergioids sensu lato</taxon>
        <taxon>Dalbergieae</taxon>
        <taxon>Pterocarpus clade</taxon>
        <taxon>Stylosanthes</taxon>
    </lineage>
</organism>
<name>A0ABU6TS81_9FABA</name>
<dbReference type="InterPro" id="IPR036108">
    <property type="entry name" value="4pyrrol_syn_uPrphyn_synt_sf"/>
</dbReference>
<dbReference type="SUPFAM" id="SSF69618">
    <property type="entry name" value="HemD-like"/>
    <property type="match status" value="1"/>
</dbReference>
<protein>
    <recommendedName>
        <fullName evidence="1">Tetrapyrrole biosynthesis uroporphyrinogen III synthase domain-containing protein</fullName>
    </recommendedName>
</protein>
<gene>
    <name evidence="2" type="ORF">PIB30_078428</name>
</gene>
<dbReference type="PANTHER" id="PTHR38020:SF1">
    <property type="entry name" value="UROPORPHYRINOGEN-III SYNTHASE"/>
    <property type="match status" value="1"/>
</dbReference>
<dbReference type="PANTHER" id="PTHR38020">
    <property type="entry name" value="UROPORPHYRINOGEN-III SYNTHASE"/>
    <property type="match status" value="1"/>
</dbReference>
<dbReference type="InterPro" id="IPR003754">
    <property type="entry name" value="4pyrrol_synth_uPrphyn_synth"/>
</dbReference>
<dbReference type="EMBL" id="JASCZI010091704">
    <property type="protein sequence ID" value="MED6151031.1"/>
    <property type="molecule type" value="Genomic_DNA"/>
</dbReference>